<protein>
    <submittedName>
        <fullName evidence="2">Uncharacterized protein</fullName>
    </submittedName>
</protein>
<evidence type="ECO:0000313" key="1">
    <source>
        <dbReference type="Proteomes" id="UP000887540"/>
    </source>
</evidence>
<dbReference type="WBParaSite" id="ACRNAN_scaffold833.g8517.t1">
    <property type="protein sequence ID" value="ACRNAN_scaffold833.g8517.t1"/>
    <property type="gene ID" value="ACRNAN_scaffold833.g8517"/>
</dbReference>
<accession>A0A914EID7</accession>
<organism evidence="1 2">
    <name type="scientific">Acrobeloides nanus</name>
    <dbReference type="NCBI Taxonomy" id="290746"/>
    <lineage>
        <taxon>Eukaryota</taxon>
        <taxon>Metazoa</taxon>
        <taxon>Ecdysozoa</taxon>
        <taxon>Nematoda</taxon>
        <taxon>Chromadorea</taxon>
        <taxon>Rhabditida</taxon>
        <taxon>Tylenchina</taxon>
        <taxon>Cephalobomorpha</taxon>
        <taxon>Cephaloboidea</taxon>
        <taxon>Cephalobidae</taxon>
        <taxon>Acrobeloides</taxon>
    </lineage>
</organism>
<dbReference type="AlphaFoldDB" id="A0A914EID7"/>
<evidence type="ECO:0000313" key="2">
    <source>
        <dbReference type="WBParaSite" id="ACRNAN_scaffold833.g8517.t1"/>
    </source>
</evidence>
<proteinExistence type="predicted"/>
<name>A0A914EID7_9BILA</name>
<keyword evidence="1" id="KW-1185">Reference proteome</keyword>
<reference evidence="2" key="1">
    <citation type="submission" date="2022-11" db="UniProtKB">
        <authorList>
            <consortium name="WormBaseParasite"/>
        </authorList>
    </citation>
    <scope>IDENTIFICATION</scope>
</reference>
<dbReference type="Proteomes" id="UP000887540">
    <property type="component" value="Unplaced"/>
</dbReference>
<sequence length="121" mass="13309">MSGLSSVEKVKVNCVCWPTVAVVESPRVRMWGDLGISKVTLNDKELEPISEGCRYTYALGNVRTKNVLKMTVNRYFINNASKILSQIVFVQINNNGKSAATCLTGQPPTYRPNSGKSNNTP</sequence>